<reference evidence="2" key="1">
    <citation type="journal article" date="2019" name="Int. J. Syst. Evol. Microbiol.">
        <title>The Global Catalogue of Microorganisms (GCM) 10K type strain sequencing project: providing services to taxonomists for standard genome sequencing and annotation.</title>
        <authorList>
            <consortium name="The Broad Institute Genomics Platform"/>
            <consortium name="The Broad Institute Genome Sequencing Center for Infectious Disease"/>
            <person name="Wu L."/>
            <person name="Ma J."/>
        </authorList>
    </citation>
    <scope>NUCLEOTIDE SEQUENCE [LARGE SCALE GENOMIC DNA]</scope>
    <source>
        <strain evidence="2">CECT 7706</strain>
    </source>
</reference>
<gene>
    <name evidence="1" type="ORF">QWZ15_17490</name>
</gene>
<name>A0ABT8CC16_9BACT</name>
<sequence length="146" mass="16977">MTKIVVFKSRWMVLVGMVFLIPILSGCQDEGLPDQVRSLDDAYAFIVGEWEWKKSLVINRRQGSTLVQTPKSEGITKQYVFQGNRSMQYFENGTVLWTADYQIEINETKFRLQILETGFSTGISFHTDTLIFINRVFGDNEFYIRK</sequence>
<dbReference type="Proteomes" id="UP001236663">
    <property type="component" value="Unassembled WGS sequence"/>
</dbReference>
<organism evidence="1 2">
    <name type="scientific">Cyclobacterium jeungdonense</name>
    <dbReference type="NCBI Taxonomy" id="708087"/>
    <lineage>
        <taxon>Bacteria</taxon>
        <taxon>Pseudomonadati</taxon>
        <taxon>Bacteroidota</taxon>
        <taxon>Cytophagia</taxon>
        <taxon>Cytophagales</taxon>
        <taxon>Cyclobacteriaceae</taxon>
        <taxon>Cyclobacterium</taxon>
    </lineage>
</organism>
<accession>A0ABT8CC16</accession>
<keyword evidence="2" id="KW-1185">Reference proteome</keyword>
<proteinExistence type="predicted"/>
<protein>
    <recommendedName>
        <fullName evidence="3">Lipocalin-like domain-containing protein</fullName>
    </recommendedName>
</protein>
<evidence type="ECO:0008006" key="3">
    <source>
        <dbReference type="Google" id="ProtNLM"/>
    </source>
</evidence>
<dbReference type="RefSeq" id="WP_163385291.1">
    <property type="nucleotide sequence ID" value="NZ_JAUFQS010000041.1"/>
</dbReference>
<evidence type="ECO:0000313" key="2">
    <source>
        <dbReference type="Proteomes" id="UP001236663"/>
    </source>
</evidence>
<dbReference type="PROSITE" id="PS51257">
    <property type="entry name" value="PROKAR_LIPOPROTEIN"/>
    <property type="match status" value="1"/>
</dbReference>
<dbReference type="EMBL" id="JAUFQS010000041">
    <property type="protein sequence ID" value="MDN3689622.1"/>
    <property type="molecule type" value="Genomic_DNA"/>
</dbReference>
<evidence type="ECO:0000313" key="1">
    <source>
        <dbReference type="EMBL" id="MDN3689622.1"/>
    </source>
</evidence>
<comment type="caution">
    <text evidence="1">The sequence shown here is derived from an EMBL/GenBank/DDBJ whole genome shotgun (WGS) entry which is preliminary data.</text>
</comment>